<proteinExistence type="predicted"/>
<keyword evidence="5" id="KW-0053">Apoptosis</keyword>
<evidence type="ECO:0000259" key="9">
    <source>
        <dbReference type="PROSITE" id="PS50017"/>
    </source>
</evidence>
<feature type="compositionally biased region" description="Polar residues" evidence="8">
    <location>
        <begin position="186"/>
        <end position="197"/>
    </location>
</feature>
<evidence type="ECO:0000256" key="2">
    <source>
        <dbReference type="ARBA" id="ARBA00004245"/>
    </source>
</evidence>
<dbReference type="SUPFAM" id="SSF55044">
    <property type="entry name" value="TRADD, N-terminal domain"/>
    <property type="match status" value="1"/>
</dbReference>
<evidence type="ECO:0000313" key="10">
    <source>
        <dbReference type="EMBL" id="CAJ0934589.1"/>
    </source>
</evidence>
<dbReference type="Gene3D" id="1.10.533.10">
    <property type="entry name" value="Death Domain, Fas"/>
    <property type="match status" value="1"/>
</dbReference>
<keyword evidence="6" id="KW-0206">Cytoskeleton</keyword>
<comment type="caution">
    <text evidence="10">The sequence shown here is derived from an EMBL/GenBank/DDBJ whole genome shotgun (WGS) entry which is preliminary data.</text>
</comment>
<dbReference type="PROSITE" id="PS50017">
    <property type="entry name" value="DEATH_DOMAIN"/>
    <property type="match status" value="1"/>
</dbReference>
<accession>A0ABN9L8L1</accession>
<dbReference type="InterPro" id="IPR011029">
    <property type="entry name" value="DEATH-like_dom_sf"/>
</dbReference>
<dbReference type="EMBL" id="CAUEEQ010010582">
    <property type="protein sequence ID" value="CAJ0934589.1"/>
    <property type="molecule type" value="Genomic_DNA"/>
</dbReference>
<feature type="region of interest" description="Disordered" evidence="8">
    <location>
        <begin position="165"/>
        <end position="197"/>
    </location>
</feature>
<name>A0ABN9L8L1_9NEOB</name>
<feature type="domain" description="Death" evidence="9">
    <location>
        <begin position="215"/>
        <end position="305"/>
    </location>
</feature>
<keyword evidence="11" id="KW-1185">Reference proteome</keyword>
<evidence type="ECO:0000256" key="3">
    <source>
        <dbReference type="ARBA" id="ARBA00015474"/>
    </source>
</evidence>
<evidence type="ECO:0000256" key="4">
    <source>
        <dbReference type="ARBA" id="ARBA00022490"/>
    </source>
</evidence>
<evidence type="ECO:0000256" key="8">
    <source>
        <dbReference type="SAM" id="MobiDB-lite"/>
    </source>
</evidence>
<dbReference type="PANTHER" id="PTHR14913">
    <property type="entry name" value="TUMOR NECROSIS FACTOR RECEPTOR TYPE 1-ASSOCIATED DEATH DOMAIN PROTEIN"/>
    <property type="match status" value="1"/>
</dbReference>
<dbReference type="Gene3D" id="3.30.70.680">
    <property type="entry name" value="TRADD, N-terminal domain"/>
    <property type="match status" value="1"/>
</dbReference>
<sequence>MMHRPPKMNSYPSDWIGSVFLFIQSDPTSLPDLYVKHKSMVYSVLRNVISEFSGESPNYIEILKICESDPQLILHLKFYGMKACERFLRGYREKKVHEHLQNQLSQCLKMEPLEVFLELKVDAQKLDTQLDEEEKCLYYISSCRPSYQKDDELADLDRLFMSISLGPLPENSNPPPSSTPQNSNLGSQPHTLRSVSSEGSTFKFQGKDFIDRPLTQEHHQIFAKSVGTSWKKVGRTLKETCRALEDPAIENLAYEYHSDGLYEQAYQMLQRFIDCEGKKGTLQRLVDALVENGLTGIAEKLLPVQENGLN</sequence>
<dbReference type="InterPro" id="IPR000488">
    <property type="entry name" value="Death_dom"/>
</dbReference>
<dbReference type="InterPro" id="IPR036729">
    <property type="entry name" value="TRADD_N_sf"/>
</dbReference>
<dbReference type="Proteomes" id="UP001176940">
    <property type="component" value="Unassembled WGS sequence"/>
</dbReference>
<reference evidence="10" key="1">
    <citation type="submission" date="2023-07" db="EMBL/GenBank/DDBJ databases">
        <authorList>
            <person name="Stuckert A."/>
        </authorList>
    </citation>
    <scope>NUCLEOTIDE SEQUENCE</scope>
</reference>
<dbReference type="PANTHER" id="PTHR14913:SF0">
    <property type="entry name" value="TUMOR NECROSIS FACTOR RECEPTOR TYPE 1-ASSOCIATED DEATH DOMAIN PROTEIN"/>
    <property type="match status" value="1"/>
</dbReference>
<organism evidence="10 11">
    <name type="scientific">Ranitomeya imitator</name>
    <name type="common">mimic poison frog</name>
    <dbReference type="NCBI Taxonomy" id="111125"/>
    <lineage>
        <taxon>Eukaryota</taxon>
        <taxon>Metazoa</taxon>
        <taxon>Chordata</taxon>
        <taxon>Craniata</taxon>
        <taxon>Vertebrata</taxon>
        <taxon>Euteleostomi</taxon>
        <taxon>Amphibia</taxon>
        <taxon>Batrachia</taxon>
        <taxon>Anura</taxon>
        <taxon>Neobatrachia</taxon>
        <taxon>Hyloidea</taxon>
        <taxon>Dendrobatidae</taxon>
        <taxon>Dendrobatinae</taxon>
        <taxon>Ranitomeya</taxon>
    </lineage>
</organism>
<dbReference type="InterPro" id="IPR035712">
    <property type="entry name" value="TRADD"/>
</dbReference>
<evidence type="ECO:0000256" key="5">
    <source>
        <dbReference type="ARBA" id="ARBA00022703"/>
    </source>
</evidence>
<keyword evidence="7" id="KW-0539">Nucleus</keyword>
<keyword evidence="4" id="KW-0963">Cytoplasm</keyword>
<dbReference type="InterPro" id="IPR009095">
    <property type="entry name" value="TRADD_N"/>
</dbReference>
<dbReference type="Pfam" id="PF00531">
    <property type="entry name" value="Death"/>
    <property type="match status" value="1"/>
</dbReference>
<gene>
    <name evidence="10" type="ORF">RIMI_LOCUS6001685</name>
</gene>
<dbReference type="SUPFAM" id="SSF47986">
    <property type="entry name" value="DEATH domain"/>
    <property type="match status" value="1"/>
</dbReference>
<dbReference type="SMART" id="SM00005">
    <property type="entry name" value="DEATH"/>
    <property type="match status" value="1"/>
</dbReference>
<dbReference type="Pfam" id="PF09034">
    <property type="entry name" value="TRADD_N"/>
    <property type="match status" value="1"/>
</dbReference>
<evidence type="ECO:0000256" key="7">
    <source>
        <dbReference type="ARBA" id="ARBA00023242"/>
    </source>
</evidence>
<evidence type="ECO:0000313" key="11">
    <source>
        <dbReference type="Proteomes" id="UP001176940"/>
    </source>
</evidence>
<comment type="subcellular location">
    <subcellularLocation>
        <location evidence="2">Cytoplasm</location>
        <location evidence="2">Cytoskeleton</location>
    </subcellularLocation>
    <subcellularLocation>
        <location evidence="1">Nucleus</location>
    </subcellularLocation>
</comment>
<evidence type="ECO:0000256" key="1">
    <source>
        <dbReference type="ARBA" id="ARBA00004123"/>
    </source>
</evidence>
<evidence type="ECO:0000256" key="6">
    <source>
        <dbReference type="ARBA" id="ARBA00023212"/>
    </source>
</evidence>
<protein>
    <recommendedName>
        <fullName evidence="3">Tumor necrosis factor receptor type 1-associated DEATH domain protein</fullName>
    </recommendedName>
</protein>